<evidence type="ECO:0008006" key="4">
    <source>
        <dbReference type="Google" id="ProtNLM"/>
    </source>
</evidence>
<dbReference type="Pfam" id="PF19579">
    <property type="entry name" value="FtsL_2"/>
    <property type="match status" value="1"/>
</dbReference>
<dbReference type="Proteomes" id="UP000824112">
    <property type="component" value="Unassembled WGS sequence"/>
</dbReference>
<dbReference type="EMBL" id="DVNA01000232">
    <property type="protein sequence ID" value="HIU56126.1"/>
    <property type="molecule type" value="Genomic_DNA"/>
</dbReference>
<evidence type="ECO:0000313" key="3">
    <source>
        <dbReference type="Proteomes" id="UP000824112"/>
    </source>
</evidence>
<accession>A0A9D1M9E5</accession>
<keyword evidence="1" id="KW-0472">Membrane</keyword>
<organism evidence="2 3">
    <name type="scientific">Candidatus Gallibacteroides avistercoris</name>
    <dbReference type="NCBI Taxonomy" id="2840833"/>
    <lineage>
        <taxon>Bacteria</taxon>
        <taxon>Pseudomonadati</taxon>
        <taxon>Bacteroidota</taxon>
        <taxon>Bacteroidia</taxon>
        <taxon>Bacteroidales</taxon>
        <taxon>Bacteroidaceae</taxon>
        <taxon>Bacteroidaceae incertae sedis</taxon>
        <taxon>Candidatus Gallibacteroides</taxon>
    </lineage>
</organism>
<dbReference type="InterPro" id="IPR045755">
    <property type="entry name" value="FtsL-like"/>
</dbReference>
<name>A0A9D1M9E5_9BACT</name>
<reference evidence="2" key="2">
    <citation type="journal article" date="2021" name="PeerJ">
        <title>Extensive microbial diversity within the chicken gut microbiome revealed by metagenomics and culture.</title>
        <authorList>
            <person name="Gilroy R."/>
            <person name="Ravi A."/>
            <person name="Getino M."/>
            <person name="Pursley I."/>
            <person name="Horton D.L."/>
            <person name="Alikhan N.F."/>
            <person name="Baker D."/>
            <person name="Gharbi K."/>
            <person name="Hall N."/>
            <person name="Watson M."/>
            <person name="Adriaenssens E.M."/>
            <person name="Foster-Nyarko E."/>
            <person name="Jarju S."/>
            <person name="Secka A."/>
            <person name="Antonio M."/>
            <person name="Oren A."/>
            <person name="Chaudhuri R.R."/>
            <person name="La Ragione R."/>
            <person name="Hildebrand F."/>
            <person name="Pallen M.J."/>
        </authorList>
    </citation>
    <scope>NUCLEOTIDE SEQUENCE</scope>
    <source>
        <strain evidence="2">CHK158-818</strain>
    </source>
</reference>
<keyword evidence="1" id="KW-1133">Transmembrane helix</keyword>
<evidence type="ECO:0000313" key="2">
    <source>
        <dbReference type="EMBL" id="HIU56126.1"/>
    </source>
</evidence>
<feature type="transmembrane region" description="Helical" evidence="1">
    <location>
        <begin position="31"/>
        <end position="48"/>
    </location>
</feature>
<keyword evidence="1" id="KW-0812">Transmembrane</keyword>
<evidence type="ECO:0000256" key="1">
    <source>
        <dbReference type="SAM" id="Phobius"/>
    </source>
</evidence>
<proteinExistence type="predicted"/>
<reference evidence="2" key="1">
    <citation type="submission" date="2020-10" db="EMBL/GenBank/DDBJ databases">
        <authorList>
            <person name="Gilroy R."/>
        </authorList>
    </citation>
    <scope>NUCLEOTIDE SEQUENCE</scope>
    <source>
        <strain evidence="2">CHK158-818</strain>
    </source>
</reference>
<comment type="caution">
    <text evidence="2">The sequence shown here is derived from an EMBL/GenBank/DDBJ whole genome shotgun (WGS) entry which is preliminary data.</text>
</comment>
<dbReference type="AlphaFoldDB" id="A0A9D1M9E5"/>
<protein>
    <recommendedName>
        <fullName evidence="4">Cell division protein FtsL</fullName>
    </recommendedName>
</protein>
<sequence length="112" mass="13074">MNNRLSKILSDLDLKGILQGHIISTEWMFRYWKRILVVAILLIIYISNRYTCQMKISEIGSLQRELVNIRYEALTISSELLGSSRQSQIKEMVKEKGLDLEESQQPPYKLSK</sequence>
<gene>
    <name evidence="2" type="ORF">IAB03_10025</name>
</gene>